<evidence type="ECO:0000313" key="1">
    <source>
        <dbReference type="EMBL" id="CAH0103672.1"/>
    </source>
</evidence>
<name>A0A8J2RJV5_9CRUS</name>
<evidence type="ECO:0000313" key="2">
    <source>
        <dbReference type="Proteomes" id="UP000789390"/>
    </source>
</evidence>
<keyword evidence="2" id="KW-1185">Reference proteome</keyword>
<dbReference type="AlphaFoldDB" id="A0A8J2RJV5"/>
<dbReference type="EMBL" id="CAKKLH010000112">
    <property type="protein sequence ID" value="CAH0103672.1"/>
    <property type="molecule type" value="Genomic_DNA"/>
</dbReference>
<organism evidence="1 2">
    <name type="scientific">Daphnia galeata</name>
    <dbReference type="NCBI Taxonomy" id="27404"/>
    <lineage>
        <taxon>Eukaryota</taxon>
        <taxon>Metazoa</taxon>
        <taxon>Ecdysozoa</taxon>
        <taxon>Arthropoda</taxon>
        <taxon>Crustacea</taxon>
        <taxon>Branchiopoda</taxon>
        <taxon>Diplostraca</taxon>
        <taxon>Cladocera</taxon>
        <taxon>Anomopoda</taxon>
        <taxon>Daphniidae</taxon>
        <taxon>Daphnia</taxon>
    </lineage>
</organism>
<evidence type="ECO:0008006" key="3">
    <source>
        <dbReference type="Google" id="ProtNLM"/>
    </source>
</evidence>
<protein>
    <recommendedName>
        <fullName evidence="3">COMM domain-containing protein</fullName>
    </recommendedName>
</protein>
<gene>
    <name evidence="1" type="ORF">DGAL_LOCUS6254</name>
</gene>
<dbReference type="OrthoDB" id="10319796at2759"/>
<accession>A0A8J2RJV5</accession>
<proteinExistence type="predicted"/>
<dbReference type="Proteomes" id="UP000789390">
    <property type="component" value="Unassembled WGS sequence"/>
</dbReference>
<sequence length="74" mass="8118">MCSLPKLKEFECDVSSHNKNTCTLKLTVEGSSSKGDGEKQISIDMHASELSTAVHLLQQARDQIATLVRSKNKT</sequence>
<comment type="caution">
    <text evidence="1">The sequence shown here is derived from an EMBL/GenBank/DDBJ whole genome shotgun (WGS) entry which is preliminary data.</text>
</comment>
<reference evidence="1" key="1">
    <citation type="submission" date="2021-11" db="EMBL/GenBank/DDBJ databases">
        <authorList>
            <person name="Schell T."/>
        </authorList>
    </citation>
    <scope>NUCLEOTIDE SEQUENCE</scope>
    <source>
        <strain evidence="1">M5</strain>
    </source>
</reference>